<evidence type="ECO:0000259" key="3">
    <source>
        <dbReference type="PROSITE" id="PS50011"/>
    </source>
</evidence>
<evidence type="ECO:0000313" key="4">
    <source>
        <dbReference type="EMBL" id="MBO1321936.1"/>
    </source>
</evidence>
<evidence type="ECO:0000256" key="1">
    <source>
        <dbReference type="SAM" id="MobiDB-lite"/>
    </source>
</evidence>
<dbReference type="GO" id="GO:0005524">
    <property type="term" value="F:ATP binding"/>
    <property type="evidence" value="ECO:0007669"/>
    <property type="project" value="InterPro"/>
</dbReference>
<feature type="region of interest" description="Disordered" evidence="1">
    <location>
        <begin position="319"/>
        <end position="338"/>
    </location>
</feature>
<keyword evidence="2" id="KW-0472">Membrane</keyword>
<feature type="domain" description="Protein kinase" evidence="3">
    <location>
        <begin position="13"/>
        <end position="284"/>
    </location>
</feature>
<dbReference type="SUPFAM" id="SSF56112">
    <property type="entry name" value="Protein kinase-like (PK-like)"/>
    <property type="match status" value="1"/>
</dbReference>
<keyword evidence="4" id="KW-0808">Transferase</keyword>
<keyword evidence="2" id="KW-0812">Transmembrane</keyword>
<gene>
    <name evidence="4" type="ORF">J3U88_25875</name>
</gene>
<evidence type="ECO:0000313" key="5">
    <source>
        <dbReference type="Proteomes" id="UP000664417"/>
    </source>
</evidence>
<dbReference type="SMART" id="SM00220">
    <property type="entry name" value="S_TKc"/>
    <property type="match status" value="1"/>
</dbReference>
<reference evidence="4" key="1">
    <citation type="submission" date="2021-03" db="EMBL/GenBank/DDBJ databases">
        <authorList>
            <person name="Wang G."/>
        </authorList>
    </citation>
    <scope>NUCLEOTIDE SEQUENCE</scope>
    <source>
        <strain evidence="4">KCTC 12899</strain>
    </source>
</reference>
<dbReference type="Pfam" id="PF00069">
    <property type="entry name" value="Pkinase"/>
    <property type="match status" value="1"/>
</dbReference>
<evidence type="ECO:0000256" key="2">
    <source>
        <dbReference type="SAM" id="Phobius"/>
    </source>
</evidence>
<dbReference type="EMBL" id="JAFREP010000029">
    <property type="protein sequence ID" value="MBO1321936.1"/>
    <property type="molecule type" value="Genomic_DNA"/>
</dbReference>
<dbReference type="AlphaFoldDB" id="A0A8J7U7Z7"/>
<dbReference type="PROSITE" id="PS50011">
    <property type="entry name" value="PROTEIN_KINASE_DOM"/>
    <property type="match status" value="1"/>
</dbReference>
<dbReference type="Proteomes" id="UP000664417">
    <property type="component" value="Unassembled WGS sequence"/>
</dbReference>
<dbReference type="RefSeq" id="WP_207861908.1">
    <property type="nucleotide sequence ID" value="NZ_JAFREP010000029.1"/>
</dbReference>
<comment type="caution">
    <text evidence="4">The sequence shown here is derived from an EMBL/GenBank/DDBJ whole genome shotgun (WGS) entry which is preliminary data.</text>
</comment>
<dbReference type="Gene3D" id="1.10.510.10">
    <property type="entry name" value="Transferase(Phosphotransferase) domain 1"/>
    <property type="match status" value="1"/>
</dbReference>
<keyword evidence="4" id="KW-0418">Kinase</keyword>
<sequence>MNANFVTPRGKKFRLGQKLGSGKEAIIYEVVGTPHKVAKIYQQGTTPNRDKIEAMVRMGTPHPAIAWPEDLLLDASGDLAGFTMRRIEKADELHDFFNPLRGSNPNLHRAWHVAYQIAEIMSACHQHNLVIGDVNARNILVTPSDTVAWVDADSFQVPSGRKIHYCEVCVPCYLAPELIGADFKTTERPIHVDTFALAVLVAQILLLGCHPFAGGDAGPPKEKIEDGTPWLWGAIGGPTKAPKPQPVVGDDVLAAFDRAFGTGLRQPDQRPAAMAWCQLLRTGLNNLVPCPRHNQHYHLGKGPCYWCQTSPNAFGPPTNRRAKTARPPMPPPATAVPQQPLTWRKPVSLAPYLGFAMLVLAGFALFGTGVMSPPETRGPKTQQALTFGRQIMKADGLLTGKGGATTFAMLTITPLNGAAAGRFQVKLETADETLSATAEIDETDQKLTIDQCCQFRLLSANGKTLFEVQGIYRGTLEQY</sequence>
<dbReference type="InterPro" id="IPR011009">
    <property type="entry name" value="Kinase-like_dom_sf"/>
</dbReference>
<name>A0A8J7U7Z7_9BACT</name>
<organism evidence="4 5">
    <name type="scientific">Acanthopleuribacter pedis</name>
    <dbReference type="NCBI Taxonomy" id="442870"/>
    <lineage>
        <taxon>Bacteria</taxon>
        <taxon>Pseudomonadati</taxon>
        <taxon>Acidobacteriota</taxon>
        <taxon>Holophagae</taxon>
        <taxon>Acanthopleuribacterales</taxon>
        <taxon>Acanthopleuribacteraceae</taxon>
        <taxon>Acanthopleuribacter</taxon>
    </lineage>
</organism>
<dbReference type="InterPro" id="IPR000719">
    <property type="entry name" value="Prot_kinase_dom"/>
</dbReference>
<proteinExistence type="predicted"/>
<feature type="transmembrane region" description="Helical" evidence="2">
    <location>
        <begin position="349"/>
        <end position="370"/>
    </location>
</feature>
<keyword evidence="2" id="KW-1133">Transmembrane helix</keyword>
<protein>
    <submittedName>
        <fullName evidence="4">Protein kinase</fullName>
    </submittedName>
</protein>
<keyword evidence="5" id="KW-1185">Reference proteome</keyword>
<accession>A0A8J7U7Z7</accession>
<dbReference type="GO" id="GO:0004672">
    <property type="term" value="F:protein kinase activity"/>
    <property type="evidence" value="ECO:0007669"/>
    <property type="project" value="InterPro"/>
</dbReference>